<gene>
    <name evidence="3" type="ORF">BANIM336_01288</name>
</gene>
<feature type="transmembrane region" description="Helical" evidence="1">
    <location>
        <begin position="38"/>
        <end position="57"/>
    </location>
</feature>
<dbReference type="GO" id="GO:0005524">
    <property type="term" value="F:ATP binding"/>
    <property type="evidence" value="ECO:0007669"/>
    <property type="project" value="InterPro"/>
</dbReference>
<keyword evidence="1" id="KW-0812">Transmembrane</keyword>
<evidence type="ECO:0000313" key="4">
    <source>
        <dbReference type="Proteomes" id="UP000035645"/>
    </source>
</evidence>
<keyword evidence="1" id="KW-1133">Transmembrane helix</keyword>
<dbReference type="PANTHER" id="PTHR43394:SF1">
    <property type="entry name" value="ATP-BINDING CASSETTE SUB-FAMILY B MEMBER 10, MITOCHONDRIAL"/>
    <property type="match status" value="1"/>
</dbReference>
<reference evidence="3 4" key="2">
    <citation type="submission" date="2015-01" db="EMBL/GenBank/DDBJ databases">
        <title>Genome sequence of a Bifidobacterium animalis strain.</title>
        <authorList>
            <person name="Bogovic-Matijasic B."/>
            <person name="Hacin B."/>
            <person name="Citar M."/>
            <person name="Svigelj K."/>
            <person name="Stempelj M."/>
            <person name="Rogelj I."/>
        </authorList>
    </citation>
    <scope>NUCLEOTIDE SEQUENCE [LARGE SCALE GENOMIC DNA]</scope>
    <source>
        <strain evidence="3 4">IM386</strain>
    </source>
</reference>
<dbReference type="GO" id="GO:0016887">
    <property type="term" value="F:ATP hydrolysis activity"/>
    <property type="evidence" value="ECO:0007669"/>
    <property type="project" value="InterPro"/>
</dbReference>
<dbReference type="PANTHER" id="PTHR43394">
    <property type="entry name" value="ATP-DEPENDENT PERMEASE MDL1, MITOCHONDRIAL"/>
    <property type="match status" value="1"/>
</dbReference>
<dbReference type="Proteomes" id="UP000035645">
    <property type="component" value="Unassembled WGS sequence"/>
</dbReference>
<dbReference type="EMBL" id="CBUQ010000007">
    <property type="protein sequence ID" value="CDI67967.1"/>
    <property type="molecule type" value="Genomic_DNA"/>
</dbReference>
<comment type="caution">
    <text evidence="3">The sequence shown here is derived from an EMBL/GenBank/DDBJ whole genome shotgun (WGS) entry which is preliminary data.</text>
</comment>
<accession>A0AAV2W2P3</accession>
<dbReference type="Gene3D" id="3.40.50.300">
    <property type="entry name" value="P-loop containing nucleotide triphosphate hydrolases"/>
    <property type="match status" value="1"/>
</dbReference>
<reference evidence="3 4" key="1">
    <citation type="submission" date="2013-10" db="EMBL/GenBank/DDBJ databases">
        <authorList>
            <person name="Manrique M."/>
        </authorList>
    </citation>
    <scope>NUCLEOTIDE SEQUENCE [LARGE SCALE GENOMIC DNA]</scope>
    <source>
        <strain evidence="3 4">IM386</strain>
    </source>
</reference>
<dbReference type="InterPro" id="IPR027417">
    <property type="entry name" value="P-loop_NTPase"/>
</dbReference>
<dbReference type="PROSITE" id="PS00211">
    <property type="entry name" value="ABC_TRANSPORTER_1"/>
    <property type="match status" value="1"/>
</dbReference>
<dbReference type="InterPro" id="IPR039421">
    <property type="entry name" value="Type_1_exporter"/>
</dbReference>
<protein>
    <submittedName>
        <fullName evidence="3">YfiC</fullName>
    </submittedName>
</protein>
<feature type="domain" description="ABC transporter" evidence="2">
    <location>
        <begin position="57"/>
        <end position="96"/>
    </location>
</feature>
<dbReference type="AlphaFoldDB" id="A0AAV2W2P3"/>
<dbReference type="Pfam" id="PF00005">
    <property type="entry name" value="ABC_tran"/>
    <property type="match status" value="1"/>
</dbReference>
<name>A0AAV2W2P3_9BIFI</name>
<evidence type="ECO:0000256" key="1">
    <source>
        <dbReference type="SAM" id="Phobius"/>
    </source>
</evidence>
<sequence>MRLILRFMKPHGWLLALTLVLMAADVVSIQVAITNVIMMMLPVPFIFVVALTFAFSLDTVLDNEANNLSVGQRQLLTIARVFLADPAMLIFDEATSSVDTRTEQAIAKAMNMLMANRTSFVIAHRLSTIRDADLILYMEHGDILEHGTHEQLLAKDGAYANLYNSQFA</sequence>
<dbReference type="SUPFAM" id="SSF52540">
    <property type="entry name" value="P-loop containing nucleoside triphosphate hydrolases"/>
    <property type="match status" value="1"/>
</dbReference>
<organism evidence="3 4">
    <name type="scientific">Bifidobacterium animalis subsp. animalis IM386</name>
    <dbReference type="NCBI Taxonomy" id="1402194"/>
    <lineage>
        <taxon>Bacteria</taxon>
        <taxon>Bacillati</taxon>
        <taxon>Actinomycetota</taxon>
        <taxon>Actinomycetes</taxon>
        <taxon>Bifidobacteriales</taxon>
        <taxon>Bifidobacteriaceae</taxon>
        <taxon>Bifidobacterium</taxon>
    </lineage>
</organism>
<dbReference type="InterPro" id="IPR017871">
    <property type="entry name" value="ABC_transporter-like_CS"/>
</dbReference>
<dbReference type="GO" id="GO:0015421">
    <property type="term" value="F:ABC-type oligopeptide transporter activity"/>
    <property type="evidence" value="ECO:0007669"/>
    <property type="project" value="TreeGrafter"/>
</dbReference>
<keyword evidence="1" id="KW-0472">Membrane</keyword>
<evidence type="ECO:0000259" key="2">
    <source>
        <dbReference type="Pfam" id="PF00005"/>
    </source>
</evidence>
<proteinExistence type="predicted"/>
<dbReference type="InterPro" id="IPR003439">
    <property type="entry name" value="ABC_transporter-like_ATP-bd"/>
</dbReference>
<evidence type="ECO:0000313" key="3">
    <source>
        <dbReference type="EMBL" id="CDI67967.1"/>
    </source>
</evidence>